<evidence type="ECO:0000256" key="1">
    <source>
        <dbReference type="ARBA" id="ARBA00002056"/>
    </source>
</evidence>
<sequence length="393" mass="42222">MSRERPLRIAVVAGEESGDILGADLVAAIGRQTGRTVELTGVGGRNLEGLGLKSLFNADDIALMGISAVLRDLPRLMRRIGQAASAITAVKPDCLITIDSPDFGLRVAKRVRAADPSIPIVHYVCPSVWAWRPGRAAAMRPHVDHVLCLLPFEPDELRRLGGPPGTFVGHRLSNDENIQAAARAQDGKGGKGQGARKKLLLLPGSRKGEVRRLLGPFGETVAELTAAGHTFDVALPTVPHVAELVKTAAAGWPVRPEIILDQARKWAAFAEADAALACSGTVALELALSRVPFISCYKTDAVASRLAPFLLTVWSASLPNLIAGWPVVPEHFNEFVRPGYLARQLDQLWRDTPTRRAQREGFAEVAEALATPRPSGDMAAEIVIGQIERNSTR</sequence>
<evidence type="ECO:0000256" key="8">
    <source>
        <dbReference type="ARBA" id="ARBA00022679"/>
    </source>
</evidence>
<keyword evidence="9" id="KW-0443">Lipid metabolism</keyword>
<keyword evidence="6" id="KW-0441">Lipid A biosynthesis</keyword>
<evidence type="ECO:0000256" key="5">
    <source>
        <dbReference type="ARBA" id="ARBA00022516"/>
    </source>
</evidence>
<gene>
    <name evidence="11" type="ORF">N5A92_11390</name>
</gene>
<proteinExistence type="inferred from homology"/>
<evidence type="ECO:0000256" key="6">
    <source>
        <dbReference type="ARBA" id="ARBA00022556"/>
    </source>
</evidence>
<keyword evidence="12" id="KW-1185">Reference proteome</keyword>
<comment type="catalytic activity">
    <reaction evidence="10">
        <text>a lipid X + a UDP-2-N,3-O-bis[(3R)-3-hydroxyacyl]-alpha-D-glucosamine = a lipid A disaccharide + UDP + H(+)</text>
        <dbReference type="Rhea" id="RHEA:67828"/>
        <dbReference type="ChEBI" id="CHEBI:15378"/>
        <dbReference type="ChEBI" id="CHEBI:58223"/>
        <dbReference type="ChEBI" id="CHEBI:137748"/>
        <dbReference type="ChEBI" id="CHEBI:176338"/>
        <dbReference type="ChEBI" id="CHEBI:176343"/>
        <dbReference type="EC" id="2.4.1.182"/>
    </reaction>
</comment>
<dbReference type="EMBL" id="JAOCZP010000003">
    <property type="protein sequence ID" value="MCT7375635.1"/>
    <property type="molecule type" value="Genomic_DNA"/>
</dbReference>
<accession>A0ABT2LM29</accession>
<evidence type="ECO:0000313" key="12">
    <source>
        <dbReference type="Proteomes" id="UP001320831"/>
    </source>
</evidence>
<dbReference type="PANTHER" id="PTHR30372:SF4">
    <property type="entry name" value="LIPID-A-DISACCHARIDE SYNTHASE, MITOCHONDRIAL-RELATED"/>
    <property type="match status" value="1"/>
</dbReference>
<keyword evidence="7" id="KW-0328">Glycosyltransferase</keyword>
<keyword evidence="5" id="KW-0444">Lipid biosynthesis</keyword>
<comment type="function">
    <text evidence="1">Condensation of UDP-2,3-diacylglucosamine and 2,3-diacylglucosamine-1-phosphate to form lipid A disaccharide, a precursor of lipid A, a phosphorylated glycolipid that anchors the lipopolysaccharide to the outer membrane of the cell.</text>
</comment>
<evidence type="ECO:0000256" key="4">
    <source>
        <dbReference type="ARBA" id="ARBA00020902"/>
    </source>
</evidence>
<evidence type="ECO:0000256" key="9">
    <source>
        <dbReference type="ARBA" id="ARBA00023098"/>
    </source>
</evidence>
<keyword evidence="8" id="KW-0808">Transferase</keyword>
<organism evidence="11 12">
    <name type="scientific">Chelativorans salis</name>
    <dbReference type="NCBI Taxonomy" id="2978478"/>
    <lineage>
        <taxon>Bacteria</taxon>
        <taxon>Pseudomonadati</taxon>
        <taxon>Pseudomonadota</taxon>
        <taxon>Alphaproteobacteria</taxon>
        <taxon>Hyphomicrobiales</taxon>
        <taxon>Phyllobacteriaceae</taxon>
        <taxon>Chelativorans</taxon>
    </lineage>
</organism>
<name>A0ABT2LM29_9HYPH</name>
<dbReference type="Pfam" id="PF02684">
    <property type="entry name" value="LpxB"/>
    <property type="match status" value="1"/>
</dbReference>
<comment type="caution">
    <text evidence="11">The sequence shown here is derived from an EMBL/GenBank/DDBJ whole genome shotgun (WGS) entry which is preliminary data.</text>
</comment>
<dbReference type="EC" id="2.4.1.182" evidence="3"/>
<reference evidence="11 12" key="1">
    <citation type="submission" date="2022-09" db="EMBL/GenBank/DDBJ databases">
        <title>Chelativorans salina sp. nov., a novel slightly halophilic bacterium isolated from a saline lake sediment enrichment.</title>
        <authorList>
            <person name="Gao L."/>
            <person name="Fang B.-Z."/>
            <person name="Li W.-J."/>
        </authorList>
    </citation>
    <scope>NUCLEOTIDE SEQUENCE [LARGE SCALE GENOMIC DNA]</scope>
    <source>
        <strain evidence="11 12">EGI FJ00035</strain>
    </source>
</reference>
<dbReference type="PANTHER" id="PTHR30372">
    <property type="entry name" value="LIPID-A-DISACCHARIDE SYNTHASE"/>
    <property type="match status" value="1"/>
</dbReference>
<evidence type="ECO:0000256" key="7">
    <source>
        <dbReference type="ARBA" id="ARBA00022676"/>
    </source>
</evidence>
<evidence type="ECO:0000313" key="11">
    <source>
        <dbReference type="EMBL" id="MCT7375635.1"/>
    </source>
</evidence>
<protein>
    <recommendedName>
        <fullName evidence="4">Lipid-A-disaccharide synthase</fullName>
        <ecNumber evidence="3">2.4.1.182</ecNumber>
    </recommendedName>
</protein>
<comment type="similarity">
    <text evidence="2">Belongs to the LpxB family.</text>
</comment>
<dbReference type="SUPFAM" id="SSF53756">
    <property type="entry name" value="UDP-Glycosyltransferase/glycogen phosphorylase"/>
    <property type="match status" value="1"/>
</dbReference>
<dbReference type="RefSeq" id="WP_260902693.1">
    <property type="nucleotide sequence ID" value="NZ_JAOCZP010000003.1"/>
</dbReference>
<evidence type="ECO:0000256" key="10">
    <source>
        <dbReference type="ARBA" id="ARBA00048975"/>
    </source>
</evidence>
<evidence type="ECO:0000256" key="2">
    <source>
        <dbReference type="ARBA" id="ARBA00007868"/>
    </source>
</evidence>
<dbReference type="Proteomes" id="UP001320831">
    <property type="component" value="Unassembled WGS sequence"/>
</dbReference>
<evidence type="ECO:0000256" key="3">
    <source>
        <dbReference type="ARBA" id="ARBA00012687"/>
    </source>
</evidence>
<dbReference type="InterPro" id="IPR003835">
    <property type="entry name" value="Glyco_trans_19"/>
</dbReference>